<comment type="similarity">
    <text evidence="2 7 8">In the C-terminal section; belongs to the NAD synthetase family.</text>
</comment>
<dbReference type="Pfam" id="PF00795">
    <property type="entry name" value="CN_hydrolase"/>
    <property type="match status" value="1"/>
</dbReference>
<dbReference type="Pfam" id="PF02540">
    <property type="entry name" value="NAD_synthase"/>
    <property type="match status" value="1"/>
</dbReference>
<dbReference type="AlphaFoldDB" id="A0A2M7G2T9"/>
<evidence type="ECO:0000256" key="2">
    <source>
        <dbReference type="ARBA" id="ARBA00007145"/>
    </source>
</evidence>
<evidence type="ECO:0000256" key="1">
    <source>
        <dbReference type="ARBA" id="ARBA00005188"/>
    </source>
</evidence>
<dbReference type="GO" id="GO:0003952">
    <property type="term" value="F:NAD+ synthase (glutamine-hydrolyzing) activity"/>
    <property type="evidence" value="ECO:0007669"/>
    <property type="project" value="UniProtKB-UniRule"/>
</dbReference>
<evidence type="ECO:0000256" key="3">
    <source>
        <dbReference type="ARBA" id="ARBA00022598"/>
    </source>
</evidence>
<dbReference type="CDD" id="cd00553">
    <property type="entry name" value="NAD_synthase"/>
    <property type="match status" value="1"/>
</dbReference>
<evidence type="ECO:0000256" key="7">
    <source>
        <dbReference type="HAMAP-Rule" id="MF_02090"/>
    </source>
</evidence>
<dbReference type="CDD" id="cd07570">
    <property type="entry name" value="GAT_Gln-NAD-synth"/>
    <property type="match status" value="1"/>
</dbReference>
<dbReference type="InterPro" id="IPR014729">
    <property type="entry name" value="Rossmann-like_a/b/a_fold"/>
</dbReference>
<feature type="binding site" evidence="7">
    <location>
        <position position="401"/>
    </location>
    <ligand>
        <name>ATP</name>
        <dbReference type="ChEBI" id="CHEBI:30616"/>
    </ligand>
</feature>
<comment type="caution">
    <text evidence="11">The sequence shown here is derived from an EMBL/GenBank/DDBJ whole genome shotgun (WGS) entry which is preliminary data.</text>
</comment>
<dbReference type="GO" id="GO:0009435">
    <property type="term" value="P:NAD+ biosynthetic process"/>
    <property type="evidence" value="ECO:0007669"/>
    <property type="project" value="UniProtKB-UniRule"/>
</dbReference>
<comment type="pathway">
    <text evidence="1 7 8">Cofactor biosynthesis; NAD(+) biosynthesis; NAD(+) from deamido-NAD(+) (L-Gln route): step 1/1.</text>
</comment>
<dbReference type="GO" id="GO:0004359">
    <property type="term" value="F:glutaminase activity"/>
    <property type="evidence" value="ECO:0007669"/>
    <property type="project" value="InterPro"/>
</dbReference>
<dbReference type="InterPro" id="IPR003694">
    <property type="entry name" value="NAD_synthase"/>
</dbReference>
<dbReference type="PIRSF" id="PIRSF006630">
    <property type="entry name" value="NADS_GAT"/>
    <property type="match status" value="1"/>
</dbReference>
<dbReference type="InterPro" id="IPR003010">
    <property type="entry name" value="C-N_Hydrolase"/>
</dbReference>
<feature type="binding site" evidence="7">
    <location>
        <position position="185"/>
    </location>
    <ligand>
        <name>L-glutamine</name>
        <dbReference type="ChEBI" id="CHEBI:58359"/>
    </ligand>
</feature>
<dbReference type="EC" id="6.3.5.1" evidence="7 8"/>
<reference evidence="11 12" key="1">
    <citation type="submission" date="2017-09" db="EMBL/GenBank/DDBJ databases">
        <title>Depth-based differentiation of microbial function through sediment-hosted aquifers and enrichment of novel symbionts in the deep terrestrial subsurface.</title>
        <authorList>
            <person name="Probst A.J."/>
            <person name="Ladd B."/>
            <person name="Jarett J.K."/>
            <person name="Geller-Mcgrath D.E."/>
            <person name="Sieber C.M."/>
            <person name="Emerson J.B."/>
            <person name="Anantharaman K."/>
            <person name="Thomas B.C."/>
            <person name="Malmstrom R."/>
            <person name="Stieglmeier M."/>
            <person name="Klingl A."/>
            <person name="Woyke T."/>
            <person name="Ryan C.M."/>
            <person name="Banfield J.F."/>
        </authorList>
    </citation>
    <scope>NUCLEOTIDE SEQUENCE [LARGE SCALE GENOMIC DNA]</scope>
    <source>
        <strain evidence="11">CG17_big_fil_post_rev_8_21_14_2_50_48_46</strain>
    </source>
</reference>
<comment type="caution">
    <text evidence="7">Lacks conserved residue(s) required for the propagation of feature annotation.</text>
</comment>
<protein>
    <recommendedName>
        <fullName evidence="7 8">Glutamine-dependent NAD(+) synthetase</fullName>
        <ecNumber evidence="7 8">6.3.5.1</ecNumber>
    </recommendedName>
    <alternativeName>
        <fullName evidence="7 8">NAD(+) synthase [glutamine-hydrolyzing]</fullName>
    </alternativeName>
</protein>
<comment type="function">
    <text evidence="7">Catalyzes the ATP-dependent amidation of deamido-NAD to form NAD. Uses L-glutamine as a nitrogen source.</text>
</comment>
<evidence type="ECO:0000313" key="12">
    <source>
        <dbReference type="Proteomes" id="UP000231019"/>
    </source>
</evidence>
<evidence type="ECO:0000313" key="11">
    <source>
        <dbReference type="EMBL" id="PIW16139.1"/>
    </source>
</evidence>
<comment type="catalytic activity">
    <reaction evidence="7 8">
        <text>deamido-NAD(+) + L-glutamine + ATP + H2O = L-glutamate + AMP + diphosphate + NAD(+) + H(+)</text>
        <dbReference type="Rhea" id="RHEA:24384"/>
        <dbReference type="ChEBI" id="CHEBI:15377"/>
        <dbReference type="ChEBI" id="CHEBI:15378"/>
        <dbReference type="ChEBI" id="CHEBI:29985"/>
        <dbReference type="ChEBI" id="CHEBI:30616"/>
        <dbReference type="ChEBI" id="CHEBI:33019"/>
        <dbReference type="ChEBI" id="CHEBI:57540"/>
        <dbReference type="ChEBI" id="CHEBI:58359"/>
        <dbReference type="ChEBI" id="CHEBI:58437"/>
        <dbReference type="ChEBI" id="CHEBI:456215"/>
        <dbReference type="EC" id="6.3.5.1"/>
    </reaction>
</comment>
<accession>A0A2M7G2T9</accession>
<dbReference type="SUPFAM" id="SSF56317">
    <property type="entry name" value="Carbon-nitrogen hydrolase"/>
    <property type="match status" value="1"/>
</dbReference>
<dbReference type="UniPathway" id="UPA00253">
    <property type="reaction ID" value="UER00334"/>
</dbReference>
<evidence type="ECO:0000256" key="9">
    <source>
        <dbReference type="RuleBase" id="RU003811"/>
    </source>
</evidence>
<dbReference type="Proteomes" id="UP000231019">
    <property type="component" value="Unassembled WGS sequence"/>
</dbReference>
<evidence type="ECO:0000259" key="10">
    <source>
        <dbReference type="PROSITE" id="PS50263"/>
    </source>
</evidence>
<gene>
    <name evidence="7" type="primary">nadE</name>
    <name evidence="11" type="ORF">COW36_14335</name>
</gene>
<comment type="similarity">
    <text evidence="9">Belongs to the NAD synthetase family.</text>
</comment>
<organism evidence="11 12">
    <name type="scientific">bacterium (Candidatus Blackallbacteria) CG17_big_fil_post_rev_8_21_14_2_50_48_46</name>
    <dbReference type="NCBI Taxonomy" id="2014261"/>
    <lineage>
        <taxon>Bacteria</taxon>
        <taxon>Candidatus Blackallbacteria</taxon>
    </lineage>
</organism>
<dbReference type="PROSITE" id="PS50263">
    <property type="entry name" value="CN_HYDROLASE"/>
    <property type="match status" value="1"/>
</dbReference>
<sequence length="546" mass="60595">MKVAIAQINTTVGALKANTEKMLDLIERAREAQADLLMFPELAITGYPPMDLLDRESFVEANLECLDSLRKASHGLHVVVGFVDRNLTNKGKKLFNAAAMLHNGKITSIHHKTLLPTYDVFDEDRYFEPADLVTPVNLLSHHAGVSICEDLWNDSDFWSRRLYLSDPIESLARQGMDLLLNISASPFHTGKPQLRLSMVQAACRKYKLPAIYVNQVGGNDGLIFDGHSFIVDAEGHLVWMGKGFEEEFTVLELEALRALPDFHWAEDMAMIEQALVLGTRDYLHKTGFKSAVLGLSGGIDSAITAAIAAQALGPENVLGIAMPSQYSSEGSVTDAEALAKNLGVQYREIPIRPMFDSFREALAPAFEGKTEDVTEENLQARIRGNLLMALSNKFGHLLLTTGNKSEMAVGYCTLYGDMCGGLGVIADLPKTWVYELARYMNRKGEVIPENTITKPPSAELRPDQTDQDSLPPYDILDGILTAYIEEHKSNAEISELGYDREVVDWVIRKINFNEYKRRQAPPGLKVTRKAFGQGRRYPIARGYDGA</sequence>
<feature type="active site" description="Nucleophile; for glutaminase activity" evidence="7">
    <location>
        <position position="148"/>
    </location>
</feature>
<dbReference type="HAMAP" id="MF_02090">
    <property type="entry name" value="NadE_glutamine_dep"/>
    <property type="match status" value="1"/>
</dbReference>
<evidence type="ECO:0000256" key="5">
    <source>
        <dbReference type="ARBA" id="ARBA00022840"/>
    </source>
</evidence>
<dbReference type="GO" id="GO:0005737">
    <property type="term" value="C:cytoplasm"/>
    <property type="evidence" value="ECO:0007669"/>
    <property type="project" value="InterPro"/>
</dbReference>
<dbReference type="InterPro" id="IPR014445">
    <property type="entry name" value="Gln-dep_NAD_synthase"/>
</dbReference>
<feature type="binding site" evidence="7">
    <location>
        <position position="377"/>
    </location>
    <ligand>
        <name>deamido-NAD(+)</name>
        <dbReference type="ChEBI" id="CHEBI:58437"/>
        <note>ligand shared between two neighboring subunits</note>
    </ligand>
</feature>
<evidence type="ECO:0000256" key="4">
    <source>
        <dbReference type="ARBA" id="ARBA00022741"/>
    </source>
</evidence>
<feature type="binding site" evidence="7">
    <location>
        <position position="191"/>
    </location>
    <ligand>
        <name>L-glutamine</name>
        <dbReference type="ChEBI" id="CHEBI:58359"/>
    </ligand>
</feature>
<dbReference type="PANTHER" id="PTHR23090:SF9">
    <property type="entry name" value="GLUTAMINE-DEPENDENT NAD(+) SYNTHETASE"/>
    <property type="match status" value="1"/>
</dbReference>
<evidence type="ECO:0000256" key="8">
    <source>
        <dbReference type="PIRNR" id="PIRNR006630"/>
    </source>
</evidence>
<feature type="binding site" evidence="7">
    <location>
        <position position="118"/>
    </location>
    <ligand>
        <name>L-glutamine</name>
        <dbReference type="ChEBI" id="CHEBI:58359"/>
    </ligand>
</feature>
<keyword evidence="6 7" id="KW-0520">NAD</keyword>
<feature type="binding site" evidence="7">
    <location>
        <position position="406"/>
    </location>
    <ligand>
        <name>deamido-NAD(+)</name>
        <dbReference type="ChEBI" id="CHEBI:58437"/>
        <note>ligand shared between two neighboring subunits</note>
    </ligand>
</feature>
<evidence type="ECO:0000256" key="6">
    <source>
        <dbReference type="ARBA" id="ARBA00023027"/>
    </source>
</evidence>
<dbReference type="GO" id="GO:0008795">
    <property type="term" value="F:NAD+ synthase activity"/>
    <property type="evidence" value="ECO:0007669"/>
    <property type="project" value="UniProtKB-UniRule"/>
</dbReference>
<feature type="active site" description="For glutaminase activity" evidence="7">
    <location>
        <position position="112"/>
    </location>
</feature>
<feature type="domain" description="CN hydrolase" evidence="10">
    <location>
        <begin position="1"/>
        <end position="255"/>
    </location>
</feature>
<dbReference type="GO" id="GO:0005524">
    <property type="term" value="F:ATP binding"/>
    <property type="evidence" value="ECO:0007669"/>
    <property type="project" value="UniProtKB-UniRule"/>
</dbReference>
<dbReference type="InterPro" id="IPR022310">
    <property type="entry name" value="NAD/GMP_synthase"/>
</dbReference>
<dbReference type="Gene3D" id="3.40.50.620">
    <property type="entry name" value="HUPs"/>
    <property type="match status" value="1"/>
</dbReference>
<name>A0A2M7G2T9_9BACT</name>
<dbReference type="InterPro" id="IPR036526">
    <property type="entry name" value="C-N_Hydrolase_sf"/>
</dbReference>
<dbReference type="NCBIfam" id="NF010588">
    <property type="entry name" value="PRK13981.1"/>
    <property type="match status" value="1"/>
</dbReference>
<feature type="binding site" evidence="7">
    <location>
        <position position="516"/>
    </location>
    <ligand>
        <name>deamido-NAD(+)</name>
        <dbReference type="ChEBI" id="CHEBI:58437"/>
        <note>ligand shared between two neighboring subunits</note>
    </ligand>
</feature>
<dbReference type="PANTHER" id="PTHR23090">
    <property type="entry name" value="NH 3 /GLUTAMINE-DEPENDENT NAD + SYNTHETASE"/>
    <property type="match status" value="1"/>
</dbReference>
<keyword evidence="3 7" id="KW-0436">Ligase</keyword>
<feature type="binding site" evidence="7">
    <location>
        <begin position="294"/>
        <end position="301"/>
    </location>
    <ligand>
        <name>ATP</name>
        <dbReference type="ChEBI" id="CHEBI:30616"/>
    </ligand>
</feature>
<dbReference type="FunFam" id="3.40.50.620:FF:000106">
    <property type="entry name" value="Glutamine-dependent NAD(+) synthetase"/>
    <property type="match status" value="1"/>
</dbReference>
<dbReference type="NCBIfam" id="TIGR00552">
    <property type="entry name" value="nadE"/>
    <property type="match status" value="1"/>
</dbReference>
<keyword evidence="5 7" id="KW-0067">ATP-binding</keyword>
<keyword evidence="4 7" id="KW-0547">Nucleotide-binding</keyword>
<dbReference type="Gene3D" id="3.60.110.10">
    <property type="entry name" value="Carbon-nitrogen hydrolase"/>
    <property type="match status" value="1"/>
</dbReference>
<feature type="active site" description="Proton acceptor; for glutaminase activity" evidence="7">
    <location>
        <position position="41"/>
    </location>
</feature>
<dbReference type="SUPFAM" id="SSF52402">
    <property type="entry name" value="Adenine nucleotide alpha hydrolases-like"/>
    <property type="match status" value="1"/>
</dbReference>
<proteinExistence type="inferred from homology"/>
<dbReference type="EMBL" id="PFFQ01000040">
    <property type="protein sequence ID" value="PIW16139.1"/>
    <property type="molecule type" value="Genomic_DNA"/>
</dbReference>